<sequence length="413" mass="46855">MKQSEWKDRDIEDLVKKLPQIKDVRTPQSIYAKIERQNKKKFIAFNRFIPTVAALAAIFIMVMLAPTVLNQFNENTMEKSEMKSTESSGGDSAPNSAQDSLAKSSDKSEMIHDDADKDQMTVEKDNSELSMAETEKDIQPTTAERLSLYEEDLEGQDYYSYGLVSPEAVPVPISIVDRPAEGEEGWLTRYEEIAGELPEGEWGMEDFLPLKGKFTMGENKVIFTLDPEHSYSGGSAVEYAFYHTLLYSFQHKGLNEVVLQEQDGSVPEFSSTGEFSKIDLNEDAHTAYYLYSPNGRERFLVPDNINRGNVKESIQAMKSSETSLFQSVIPKNINISVKESDEYLTINFLNELDIEILDNETAMEMIEGILLTSKSSGYERVQFENIKQESWNGFMFNEPIETPISPNKKTFEN</sequence>
<keyword evidence="2" id="KW-0812">Transmembrane</keyword>
<name>A0A5D4UH62_9BACI</name>
<dbReference type="RefSeq" id="WP_148969500.1">
    <property type="nucleotide sequence ID" value="NZ_JBNIKW010000002.1"/>
</dbReference>
<accession>A0A5D4UH62</accession>
<dbReference type="EMBL" id="VTEZ01000002">
    <property type="protein sequence ID" value="TYS86632.1"/>
    <property type="molecule type" value="Genomic_DNA"/>
</dbReference>
<evidence type="ECO:0000256" key="1">
    <source>
        <dbReference type="SAM" id="MobiDB-lite"/>
    </source>
</evidence>
<comment type="caution">
    <text evidence="3">The sequence shown here is derived from an EMBL/GenBank/DDBJ whole genome shotgun (WGS) entry which is preliminary data.</text>
</comment>
<dbReference type="OrthoDB" id="2965336at2"/>
<proteinExistence type="predicted"/>
<feature type="region of interest" description="Disordered" evidence="1">
    <location>
        <begin position="79"/>
        <end position="140"/>
    </location>
</feature>
<evidence type="ECO:0000313" key="3">
    <source>
        <dbReference type="EMBL" id="TYS86632.1"/>
    </source>
</evidence>
<keyword evidence="2" id="KW-1133">Transmembrane helix</keyword>
<feature type="compositionally biased region" description="Basic and acidic residues" evidence="1">
    <location>
        <begin position="104"/>
        <end position="138"/>
    </location>
</feature>
<dbReference type="Proteomes" id="UP000324269">
    <property type="component" value="Unassembled WGS sequence"/>
</dbReference>
<evidence type="ECO:0008006" key="5">
    <source>
        <dbReference type="Google" id="ProtNLM"/>
    </source>
</evidence>
<protein>
    <recommendedName>
        <fullName evidence="5">GerMN domain-containing protein</fullName>
    </recommendedName>
</protein>
<organism evidence="3 4">
    <name type="scientific">Rossellomorea aquimaris</name>
    <dbReference type="NCBI Taxonomy" id="189382"/>
    <lineage>
        <taxon>Bacteria</taxon>
        <taxon>Bacillati</taxon>
        <taxon>Bacillota</taxon>
        <taxon>Bacilli</taxon>
        <taxon>Bacillales</taxon>
        <taxon>Bacillaceae</taxon>
        <taxon>Rossellomorea</taxon>
    </lineage>
</organism>
<gene>
    <name evidence="3" type="ORF">FZC85_06405</name>
</gene>
<evidence type="ECO:0000313" key="4">
    <source>
        <dbReference type="Proteomes" id="UP000324269"/>
    </source>
</evidence>
<keyword evidence="2" id="KW-0472">Membrane</keyword>
<dbReference type="AlphaFoldDB" id="A0A5D4UH62"/>
<reference evidence="3 4" key="1">
    <citation type="submission" date="2019-08" db="EMBL/GenBank/DDBJ databases">
        <title>Bacillus genomes from the desert of Cuatro Cienegas, Coahuila.</title>
        <authorList>
            <person name="Olmedo-Alvarez G."/>
        </authorList>
    </citation>
    <scope>NUCLEOTIDE SEQUENCE [LARGE SCALE GENOMIC DNA]</scope>
    <source>
        <strain evidence="3 4">CH87b_3T</strain>
    </source>
</reference>
<feature type="transmembrane region" description="Helical" evidence="2">
    <location>
        <begin position="48"/>
        <end position="69"/>
    </location>
</feature>
<evidence type="ECO:0000256" key="2">
    <source>
        <dbReference type="SAM" id="Phobius"/>
    </source>
</evidence>
<feature type="compositionally biased region" description="Polar residues" evidence="1">
    <location>
        <begin position="93"/>
        <end position="103"/>
    </location>
</feature>